<dbReference type="STRING" id="6198.A0A074YZZ5"/>
<evidence type="ECO:0000313" key="1">
    <source>
        <dbReference type="EMBL" id="KER18787.1"/>
    </source>
</evidence>
<accession>A0A074YZZ5</accession>
<name>A0A074YZZ5_OPIVI</name>
<organism evidence="1 2">
    <name type="scientific">Opisthorchis viverrini</name>
    <name type="common">Southeast Asian liver fluke</name>
    <dbReference type="NCBI Taxonomy" id="6198"/>
    <lineage>
        <taxon>Eukaryota</taxon>
        <taxon>Metazoa</taxon>
        <taxon>Spiralia</taxon>
        <taxon>Lophotrochozoa</taxon>
        <taxon>Platyhelminthes</taxon>
        <taxon>Trematoda</taxon>
        <taxon>Digenea</taxon>
        <taxon>Opisthorchiida</taxon>
        <taxon>Opisthorchiata</taxon>
        <taxon>Opisthorchiidae</taxon>
        <taxon>Opisthorchis</taxon>
    </lineage>
</organism>
<dbReference type="RefSeq" id="XP_009177466.1">
    <property type="nucleotide sequence ID" value="XM_009179202.1"/>
</dbReference>
<dbReference type="CTD" id="20326323"/>
<reference evidence="1 2" key="1">
    <citation type="submission" date="2013-11" db="EMBL/GenBank/DDBJ databases">
        <title>Opisthorchis viverrini - life in the bile duct.</title>
        <authorList>
            <person name="Young N.D."/>
            <person name="Nagarajan N."/>
            <person name="Lin S.J."/>
            <person name="Korhonen P.K."/>
            <person name="Jex A.R."/>
            <person name="Hall R.S."/>
            <person name="Safavi-Hemami H."/>
            <person name="Kaewkong W."/>
            <person name="Bertrand D."/>
            <person name="Gao S."/>
            <person name="Seet Q."/>
            <person name="Wongkham S."/>
            <person name="Teh B.T."/>
            <person name="Wongkham C."/>
            <person name="Intapan P.M."/>
            <person name="Maleewong W."/>
            <person name="Yang X."/>
            <person name="Hu M."/>
            <person name="Wang Z."/>
            <person name="Hofmann A."/>
            <person name="Sternberg P.W."/>
            <person name="Tan P."/>
            <person name="Wang J."/>
            <person name="Gasser R.B."/>
        </authorList>
    </citation>
    <scope>NUCLEOTIDE SEQUENCE [LARGE SCALE GENOMIC DNA]</scope>
</reference>
<dbReference type="Proteomes" id="UP000054324">
    <property type="component" value="Unassembled WGS sequence"/>
</dbReference>
<keyword evidence="2" id="KW-1185">Reference proteome</keyword>
<dbReference type="GeneID" id="20326323"/>
<protein>
    <submittedName>
        <fullName evidence="1">Uncharacterized protein</fullName>
    </submittedName>
</protein>
<dbReference type="OrthoDB" id="9998697at2759"/>
<evidence type="ECO:0000313" key="2">
    <source>
        <dbReference type="Proteomes" id="UP000054324"/>
    </source>
</evidence>
<dbReference type="AlphaFoldDB" id="A0A074YZZ5"/>
<dbReference type="EMBL" id="KL597963">
    <property type="protein sequence ID" value="KER18787.1"/>
    <property type="molecule type" value="Genomic_DNA"/>
</dbReference>
<sequence>MVPMSETTGVSLVIHSLAPIGLTVEDINSLCTPSLFFYSSTDKYRVIGSPGIPGKFNLVIRAFDGSDVGDYRCFTRDPLTGTDWFDSRRYQLTMHESSFTAKSLLSADFPQPVLSSGAYTPNIVVKQGQLVSLLCIPPVPFATNAFWIGRRPPTRASGGRIQLDRLFGERNWLLYCIPIFPVHTSVIEI</sequence>
<gene>
    <name evidence="1" type="ORF">T265_12155</name>
</gene>
<proteinExistence type="predicted"/>
<dbReference type="KEGG" id="ovi:T265_12155"/>